<comment type="caution">
    <text evidence="2">The sequence shown here is derived from an EMBL/GenBank/DDBJ whole genome shotgun (WGS) entry which is preliminary data.</text>
</comment>
<feature type="region of interest" description="Disordered" evidence="1">
    <location>
        <begin position="13"/>
        <end position="35"/>
    </location>
</feature>
<dbReference type="AlphaFoldDB" id="A0AAV7VCT6"/>
<gene>
    <name evidence="2" type="ORF">NDU88_001748</name>
</gene>
<reference evidence="2" key="1">
    <citation type="journal article" date="2022" name="bioRxiv">
        <title>Sequencing and chromosome-scale assembly of the giantPleurodeles waltlgenome.</title>
        <authorList>
            <person name="Brown T."/>
            <person name="Elewa A."/>
            <person name="Iarovenko S."/>
            <person name="Subramanian E."/>
            <person name="Araus A.J."/>
            <person name="Petzold A."/>
            <person name="Susuki M."/>
            <person name="Suzuki K.-i.T."/>
            <person name="Hayashi T."/>
            <person name="Toyoda A."/>
            <person name="Oliveira C."/>
            <person name="Osipova E."/>
            <person name="Leigh N.D."/>
            <person name="Simon A."/>
            <person name="Yun M.H."/>
        </authorList>
    </citation>
    <scope>NUCLEOTIDE SEQUENCE</scope>
    <source>
        <strain evidence="2">20211129_DDA</strain>
        <tissue evidence="2">Liver</tissue>
    </source>
</reference>
<protein>
    <submittedName>
        <fullName evidence="2">Uncharacterized protein</fullName>
    </submittedName>
</protein>
<dbReference type="Proteomes" id="UP001066276">
    <property type="component" value="Chromosome 2_1"/>
</dbReference>
<evidence type="ECO:0000313" key="3">
    <source>
        <dbReference type="Proteomes" id="UP001066276"/>
    </source>
</evidence>
<evidence type="ECO:0000313" key="2">
    <source>
        <dbReference type="EMBL" id="KAJ1197904.1"/>
    </source>
</evidence>
<organism evidence="2 3">
    <name type="scientific">Pleurodeles waltl</name>
    <name type="common">Iberian ribbed newt</name>
    <dbReference type="NCBI Taxonomy" id="8319"/>
    <lineage>
        <taxon>Eukaryota</taxon>
        <taxon>Metazoa</taxon>
        <taxon>Chordata</taxon>
        <taxon>Craniata</taxon>
        <taxon>Vertebrata</taxon>
        <taxon>Euteleostomi</taxon>
        <taxon>Amphibia</taxon>
        <taxon>Batrachia</taxon>
        <taxon>Caudata</taxon>
        <taxon>Salamandroidea</taxon>
        <taxon>Salamandridae</taxon>
        <taxon>Pleurodelinae</taxon>
        <taxon>Pleurodeles</taxon>
    </lineage>
</organism>
<proteinExistence type="predicted"/>
<accession>A0AAV7VCT6</accession>
<dbReference type="EMBL" id="JANPWB010000003">
    <property type="protein sequence ID" value="KAJ1197904.1"/>
    <property type="molecule type" value="Genomic_DNA"/>
</dbReference>
<evidence type="ECO:0000256" key="1">
    <source>
        <dbReference type="SAM" id="MobiDB-lite"/>
    </source>
</evidence>
<feature type="compositionally biased region" description="Gly residues" evidence="1">
    <location>
        <begin position="22"/>
        <end position="35"/>
    </location>
</feature>
<keyword evidence="3" id="KW-1185">Reference proteome</keyword>
<name>A0AAV7VCT6_PLEWA</name>
<sequence>MRQPCSIYFELASGDGTRSRPLGGGSGGCPPGGVGPSAGRSHGFCLAALDEPSDPWSGASPRPRCSIAWLGDQVDRSPGYSR</sequence>